<keyword evidence="1 3" id="KW-0539">Nucleus</keyword>
<dbReference type="SMART" id="SM00184">
    <property type="entry name" value="RING"/>
    <property type="match status" value="1"/>
</dbReference>
<feature type="compositionally biased region" description="Gly residues" evidence="4">
    <location>
        <begin position="135"/>
        <end position="144"/>
    </location>
</feature>
<dbReference type="PANTHER" id="PTHR23195">
    <property type="entry name" value="YEATS DOMAIN"/>
    <property type="match status" value="1"/>
</dbReference>
<dbReference type="InterPro" id="IPR001841">
    <property type="entry name" value="Znf_RING"/>
</dbReference>
<evidence type="ECO:0000259" key="6">
    <source>
        <dbReference type="PROSITE" id="PS51037"/>
    </source>
</evidence>
<comment type="subcellular location">
    <subcellularLocation>
        <location evidence="3">Nucleus</location>
    </subcellularLocation>
</comment>
<evidence type="ECO:0000256" key="1">
    <source>
        <dbReference type="ARBA" id="ARBA00023242"/>
    </source>
</evidence>
<dbReference type="Proteomes" id="UP000001058">
    <property type="component" value="Unassembled WGS sequence"/>
</dbReference>
<dbReference type="RefSeq" id="XP_002953910.1">
    <property type="nucleotide sequence ID" value="XM_002953864.1"/>
</dbReference>
<feature type="compositionally biased region" description="Gly residues" evidence="4">
    <location>
        <begin position="678"/>
        <end position="687"/>
    </location>
</feature>
<evidence type="ECO:0000256" key="3">
    <source>
        <dbReference type="PROSITE-ProRule" id="PRU00376"/>
    </source>
</evidence>
<gene>
    <name evidence="7" type="ORF">VOLCADRAFT_118534</name>
</gene>
<dbReference type="PROSITE" id="PS50089">
    <property type="entry name" value="ZF_RING_2"/>
    <property type="match status" value="1"/>
</dbReference>
<evidence type="ECO:0000313" key="8">
    <source>
        <dbReference type="Proteomes" id="UP000001058"/>
    </source>
</evidence>
<protein>
    <submittedName>
        <fullName evidence="7">Uncharacterized protein</fullName>
    </submittedName>
</protein>
<evidence type="ECO:0000256" key="2">
    <source>
        <dbReference type="PROSITE-ProRule" id="PRU00175"/>
    </source>
</evidence>
<dbReference type="InterPro" id="IPR013083">
    <property type="entry name" value="Znf_RING/FYVE/PHD"/>
</dbReference>
<dbReference type="Pfam" id="PF13923">
    <property type="entry name" value="zf-C3HC4_2"/>
    <property type="match status" value="1"/>
</dbReference>
<dbReference type="KEGG" id="vcn:VOLCADRAFT_118534"/>
<dbReference type="GO" id="GO:0006355">
    <property type="term" value="P:regulation of DNA-templated transcription"/>
    <property type="evidence" value="ECO:0007669"/>
    <property type="project" value="InterPro"/>
</dbReference>
<dbReference type="InParanoid" id="D8U5L7"/>
<keyword evidence="2" id="KW-0479">Metal-binding</keyword>
<accession>D8U5L7</accession>
<dbReference type="Gene3D" id="2.60.40.1970">
    <property type="entry name" value="YEATS domain"/>
    <property type="match status" value="1"/>
</dbReference>
<feature type="region of interest" description="Disordered" evidence="4">
    <location>
        <begin position="1"/>
        <end position="76"/>
    </location>
</feature>
<dbReference type="InterPro" id="IPR038704">
    <property type="entry name" value="YEAST_sf"/>
</dbReference>
<evidence type="ECO:0000259" key="5">
    <source>
        <dbReference type="PROSITE" id="PS50089"/>
    </source>
</evidence>
<feature type="domain" description="RING-type" evidence="5">
    <location>
        <begin position="85"/>
        <end position="179"/>
    </location>
</feature>
<dbReference type="GO" id="GO:0005634">
    <property type="term" value="C:nucleus"/>
    <property type="evidence" value="ECO:0007669"/>
    <property type="project" value="UniProtKB-SubCell"/>
</dbReference>
<name>D8U5L7_VOLCA</name>
<dbReference type="eggNOG" id="KOG3149">
    <property type="taxonomic scope" value="Eukaryota"/>
</dbReference>
<dbReference type="GO" id="GO:0008270">
    <property type="term" value="F:zinc ion binding"/>
    <property type="evidence" value="ECO:0007669"/>
    <property type="project" value="UniProtKB-KW"/>
</dbReference>
<dbReference type="AlphaFoldDB" id="D8U5L7"/>
<proteinExistence type="predicted"/>
<dbReference type="Gene3D" id="3.30.40.10">
    <property type="entry name" value="Zinc/RING finger domain, C3HC4 (zinc finger)"/>
    <property type="match status" value="1"/>
</dbReference>
<feature type="compositionally biased region" description="Polar residues" evidence="4">
    <location>
        <begin position="527"/>
        <end position="536"/>
    </location>
</feature>
<dbReference type="InterPro" id="IPR005033">
    <property type="entry name" value="YEATS"/>
</dbReference>
<feature type="compositionally biased region" description="Low complexity" evidence="4">
    <location>
        <begin position="408"/>
        <end position="441"/>
    </location>
</feature>
<organism evidence="8">
    <name type="scientific">Volvox carteri f. nagariensis</name>
    <dbReference type="NCBI Taxonomy" id="3068"/>
    <lineage>
        <taxon>Eukaryota</taxon>
        <taxon>Viridiplantae</taxon>
        <taxon>Chlorophyta</taxon>
        <taxon>core chlorophytes</taxon>
        <taxon>Chlorophyceae</taxon>
        <taxon>CS clade</taxon>
        <taxon>Chlamydomonadales</taxon>
        <taxon>Volvocaceae</taxon>
        <taxon>Volvox</taxon>
    </lineage>
</organism>
<feature type="region of interest" description="Disordered" evidence="4">
    <location>
        <begin position="119"/>
        <end position="150"/>
    </location>
</feature>
<dbReference type="OrthoDB" id="264917at2759"/>
<feature type="compositionally biased region" description="Gly residues" evidence="4">
    <location>
        <begin position="473"/>
        <end position="482"/>
    </location>
</feature>
<feature type="domain" description="YEATS" evidence="6">
    <location>
        <begin position="218"/>
        <end position="387"/>
    </location>
</feature>
<sequence length="693" mass="69911">MLPDARAEAAIPGNPDMGGNEPRGASLAPTGGLRGNSGDNAVDGSETLRGSLEALGAVPSAATEGKKEERGEGEGDGDLPPCDCCPLCMHILYDPVTTPCSHTFCGRCFRRWADVSNRGRNGLRRPATSGVPAGERGGGGGGDSNGPTGQALRLFDTATVLAGGAPPSAGAAISCPLCRSLVPADMPGNTRRAAEVQARHPASYATRGSEIAEEAAQLASLRSFAKKLYVGNLHSFLAPGEQASKRIDQICTNQIYLSHAASSASDSDVSSCTSRSASHRNTHDWTFFIGMDSAEDESEFIERVVVHLHPTFSPSVIVLTEPPFQVRRVGWGIFVVRAEVHFQERWNHPPVWCRWLLDFDGDGDMEFDGAAVGAAAAGAAVARMGSHLAARSVPGLLALPSAAGVTEPSAGGPDAGGSSQEAATATAAAGTGPATPATPAALMGRRSSTAEPASATDGDGDSRGGNDTAQAAAGGGGDGGGESRGLLARSLWMAPTLRDLLEAAASRVRGGGGGVSATPPAARRQVDSTAPASNNEGLADGTIRAAGGDPASTTRPASHGGACGSSAAAIGSVRVRGEGNALAAAAGPGNGGSRWPPGVRGGAPSAAMAPGNAAESTMDVGHQGVIFSDSEDEEREDNDERDEMDGNMWVNLAYSGGGSDGSTSRSSGDDIGESSDGEAGGGHGSGLSWGCWR</sequence>
<evidence type="ECO:0000313" key="7">
    <source>
        <dbReference type="EMBL" id="EFJ44939.1"/>
    </source>
</evidence>
<feature type="compositionally biased region" description="Basic and acidic residues" evidence="4">
    <location>
        <begin position="64"/>
        <end position="73"/>
    </location>
</feature>
<dbReference type="GeneID" id="9617165"/>
<keyword evidence="8" id="KW-1185">Reference proteome</keyword>
<dbReference type="EMBL" id="GL378360">
    <property type="protein sequence ID" value="EFJ44939.1"/>
    <property type="molecule type" value="Genomic_DNA"/>
</dbReference>
<evidence type="ECO:0000256" key="4">
    <source>
        <dbReference type="SAM" id="MobiDB-lite"/>
    </source>
</evidence>
<feature type="region of interest" description="Disordered" evidence="4">
    <location>
        <begin position="404"/>
        <end position="482"/>
    </location>
</feature>
<keyword evidence="2" id="KW-0862">Zinc</keyword>
<dbReference type="SUPFAM" id="SSF57850">
    <property type="entry name" value="RING/U-box"/>
    <property type="match status" value="1"/>
</dbReference>
<keyword evidence="2" id="KW-0863">Zinc-finger</keyword>
<dbReference type="CDD" id="cd16887">
    <property type="entry name" value="YEATS"/>
    <property type="match status" value="1"/>
</dbReference>
<feature type="compositionally biased region" description="Low complexity" evidence="4">
    <location>
        <begin position="602"/>
        <end position="614"/>
    </location>
</feature>
<dbReference type="Pfam" id="PF03366">
    <property type="entry name" value="YEATS"/>
    <property type="match status" value="1"/>
</dbReference>
<feature type="compositionally biased region" description="Acidic residues" evidence="4">
    <location>
        <begin position="629"/>
        <end position="645"/>
    </location>
</feature>
<dbReference type="PROSITE" id="PS51037">
    <property type="entry name" value="YEATS"/>
    <property type="match status" value="1"/>
</dbReference>
<dbReference type="InterPro" id="IPR055129">
    <property type="entry name" value="YEATS_dom"/>
</dbReference>
<feature type="region of interest" description="Disordered" evidence="4">
    <location>
        <begin position="585"/>
        <end position="693"/>
    </location>
</feature>
<dbReference type="STRING" id="3068.D8U5L7"/>
<reference evidence="7 8" key="1">
    <citation type="journal article" date="2010" name="Science">
        <title>Genomic analysis of organismal complexity in the multicellular green alga Volvox carteri.</title>
        <authorList>
            <person name="Prochnik S.E."/>
            <person name="Umen J."/>
            <person name="Nedelcu A.M."/>
            <person name="Hallmann A."/>
            <person name="Miller S.M."/>
            <person name="Nishii I."/>
            <person name="Ferris P."/>
            <person name="Kuo A."/>
            <person name="Mitros T."/>
            <person name="Fritz-Laylin L.K."/>
            <person name="Hellsten U."/>
            <person name="Chapman J."/>
            <person name="Simakov O."/>
            <person name="Rensing S.A."/>
            <person name="Terry A."/>
            <person name="Pangilinan J."/>
            <person name="Kapitonov V."/>
            <person name="Jurka J."/>
            <person name="Salamov A."/>
            <person name="Shapiro H."/>
            <person name="Schmutz J."/>
            <person name="Grimwood J."/>
            <person name="Lindquist E."/>
            <person name="Lucas S."/>
            <person name="Grigoriev I.V."/>
            <person name="Schmitt R."/>
            <person name="Kirk D."/>
            <person name="Rokhsar D.S."/>
        </authorList>
    </citation>
    <scope>NUCLEOTIDE SEQUENCE [LARGE SCALE GENOMIC DNA]</scope>
    <source>
        <strain evidence="8">f. Nagariensis / Eve</strain>
    </source>
</reference>
<feature type="region of interest" description="Disordered" evidence="4">
    <location>
        <begin position="508"/>
        <end position="564"/>
    </location>
</feature>